<feature type="domain" description="GAG-pre-integrase" evidence="1">
    <location>
        <begin position="7"/>
        <end position="48"/>
    </location>
</feature>
<dbReference type="OrthoDB" id="7691805at2759"/>
<organism evidence="2 3">
    <name type="scientific">Paxillus involutus ATCC 200175</name>
    <dbReference type="NCBI Taxonomy" id="664439"/>
    <lineage>
        <taxon>Eukaryota</taxon>
        <taxon>Fungi</taxon>
        <taxon>Dikarya</taxon>
        <taxon>Basidiomycota</taxon>
        <taxon>Agaricomycotina</taxon>
        <taxon>Agaricomycetes</taxon>
        <taxon>Agaricomycetidae</taxon>
        <taxon>Boletales</taxon>
        <taxon>Paxilineae</taxon>
        <taxon>Paxillaceae</taxon>
        <taxon>Paxillus</taxon>
    </lineage>
</organism>
<feature type="non-terminal residue" evidence="2">
    <location>
        <position position="1"/>
    </location>
</feature>
<dbReference type="Pfam" id="PF13976">
    <property type="entry name" value="gag_pre-integrs"/>
    <property type="match status" value="1"/>
</dbReference>
<dbReference type="Proteomes" id="UP000053647">
    <property type="component" value="Unassembled WGS sequence"/>
</dbReference>
<accession>A0A0C9TCB9</accession>
<reference evidence="3" key="2">
    <citation type="submission" date="2015-01" db="EMBL/GenBank/DDBJ databases">
        <title>Evolutionary Origins and Diversification of the Mycorrhizal Mutualists.</title>
        <authorList>
            <consortium name="DOE Joint Genome Institute"/>
            <consortium name="Mycorrhizal Genomics Consortium"/>
            <person name="Kohler A."/>
            <person name="Kuo A."/>
            <person name="Nagy L.G."/>
            <person name="Floudas D."/>
            <person name="Copeland A."/>
            <person name="Barry K.W."/>
            <person name="Cichocki N."/>
            <person name="Veneault-Fourrey C."/>
            <person name="LaButti K."/>
            <person name="Lindquist E.A."/>
            <person name="Lipzen A."/>
            <person name="Lundell T."/>
            <person name="Morin E."/>
            <person name="Murat C."/>
            <person name="Riley R."/>
            <person name="Ohm R."/>
            <person name="Sun H."/>
            <person name="Tunlid A."/>
            <person name="Henrissat B."/>
            <person name="Grigoriev I.V."/>
            <person name="Hibbett D.S."/>
            <person name="Martin F."/>
        </authorList>
    </citation>
    <scope>NUCLEOTIDE SEQUENCE [LARGE SCALE GENOMIC DNA]</scope>
    <source>
        <strain evidence="3">ATCC 200175</strain>
    </source>
</reference>
<evidence type="ECO:0000313" key="2">
    <source>
        <dbReference type="EMBL" id="KIJ05862.1"/>
    </source>
</evidence>
<evidence type="ECO:0000313" key="3">
    <source>
        <dbReference type="Proteomes" id="UP000053647"/>
    </source>
</evidence>
<keyword evidence="3" id="KW-1185">Reference proteome</keyword>
<dbReference type="HOGENOM" id="CLU_102301_2_1_1"/>
<dbReference type="EMBL" id="KN820666">
    <property type="protein sequence ID" value="KIJ05862.1"/>
    <property type="molecule type" value="Genomic_DNA"/>
</dbReference>
<gene>
    <name evidence="2" type="ORF">PAXINDRAFT_40054</name>
</gene>
<dbReference type="InterPro" id="IPR025724">
    <property type="entry name" value="GAG-pre-integrase_dom"/>
</dbReference>
<name>A0A0C9TCB9_PAXIN</name>
<reference evidence="2 3" key="1">
    <citation type="submission" date="2014-06" db="EMBL/GenBank/DDBJ databases">
        <authorList>
            <consortium name="DOE Joint Genome Institute"/>
            <person name="Kuo A."/>
            <person name="Kohler A."/>
            <person name="Nagy L.G."/>
            <person name="Floudas D."/>
            <person name="Copeland A."/>
            <person name="Barry K.W."/>
            <person name="Cichocki N."/>
            <person name="Veneault-Fourrey C."/>
            <person name="LaButti K."/>
            <person name="Lindquist E.A."/>
            <person name="Lipzen A."/>
            <person name="Lundell T."/>
            <person name="Morin E."/>
            <person name="Murat C."/>
            <person name="Sun H."/>
            <person name="Tunlid A."/>
            <person name="Henrissat B."/>
            <person name="Grigoriev I.V."/>
            <person name="Hibbett D.S."/>
            <person name="Martin F."/>
            <person name="Nordberg H.P."/>
            <person name="Cantor M.N."/>
            <person name="Hua S.X."/>
        </authorList>
    </citation>
    <scope>NUCLEOTIDE SEQUENCE [LARGE SCALE GENOMIC DNA]</scope>
    <source>
        <strain evidence="2 3">ATCC 200175</strain>
    </source>
</reference>
<dbReference type="AlphaFoldDB" id="A0A0C9TCB9"/>
<evidence type="ECO:0000259" key="1">
    <source>
        <dbReference type="Pfam" id="PF13976"/>
    </source>
</evidence>
<sequence>LTICELHRILGHVSQTAIKSAVMKGLVEGVELDSASEPKFCDACEKGKATRQPFPKESKQRATAYDELIHTDLWGPA</sequence>
<proteinExistence type="predicted"/>
<feature type="non-terminal residue" evidence="2">
    <location>
        <position position="77"/>
    </location>
</feature>
<protein>
    <recommendedName>
        <fullName evidence="1">GAG-pre-integrase domain-containing protein</fullName>
    </recommendedName>
</protein>